<organism evidence="1 2">
    <name type="scientific">Achromobacter ruhlandii</name>
    <dbReference type="NCBI Taxonomy" id="72557"/>
    <lineage>
        <taxon>Bacteria</taxon>
        <taxon>Pseudomonadati</taxon>
        <taxon>Pseudomonadota</taxon>
        <taxon>Betaproteobacteria</taxon>
        <taxon>Burkholderiales</taxon>
        <taxon>Alcaligenaceae</taxon>
        <taxon>Achromobacter</taxon>
    </lineage>
</organism>
<proteinExistence type="predicted"/>
<dbReference type="RefSeq" id="WP_169536480.1">
    <property type="nucleotide sequence ID" value="NZ_JABBZE010000090.1"/>
</dbReference>
<dbReference type="Proteomes" id="UP000542405">
    <property type="component" value="Unassembled WGS sequence"/>
</dbReference>
<evidence type="ECO:0000313" key="2">
    <source>
        <dbReference type="Proteomes" id="UP000542405"/>
    </source>
</evidence>
<dbReference type="AlphaFoldDB" id="A0A848NGU0"/>
<gene>
    <name evidence="1" type="ORF">HGQ98_10785</name>
</gene>
<reference evidence="1 2" key="1">
    <citation type="submission" date="2020-04" db="EMBL/GenBank/DDBJ databases">
        <title>Achromobacter ruhlandii genome sequencing and assembly.</title>
        <authorList>
            <person name="Martins R.C.R."/>
            <person name="Perdigao-Neto L.V."/>
            <person name="Levin A.S.S."/>
            <person name="Costa S.F."/>
        </authorList>
    </citation>
    <scope>NUCLEOTIDE SEQUENCE [LARGE SCALE GENOMIC DNA]</scope>
    <source>
        <strain evidence="1 2">9035ralo</strain>
    </source>
</reference>
<evidence type="ECO:0000313" key="1">
    <source>
        <dbReference type="EMBL" id="NMU90307.1"/>
    </source>
</evidence>
<sequence length="80" mass="8503">MSSDFLLKKLKSEASVNAITRAIEGKADQASGVLVQADLSDSDMASIAARTSGKPSAQSINTLFFQQSNGIIVRFNRPNS</sequence>
<name>A0A848NGU0_9BURK</name>
<protein>
    <submittedName>
        <fullName evidence="1">Uncharacterized protein</fullName>
    </submittedName>
</protein>
<dbReference type="EMBL" id="JABBZE010000090">
    <property type="protein sequence ID" value="NMU90307.1"/>
    <property type="molecule type" value="Genomic_DNA"/>
</dbReference>
<accession>A0A848NGU0</accession>
<comment type="caution">
    <text evidence="1">The sequence shown here is derived from an EMBL/GenBank/DDBJ whole genome shotgun (WGS) entry which is preliminary data.</text>
</comment>